<evidence type="ECO:0000313" key="3">
    <source>
        <dbReference type="Proteomes" id="UP000235023"/>
    </source>
</evidence>
<gene>
    <name evidence="2" type="ORF">BDW42DRAFT_177046</name>
</gene>
<feature type="compositionally biased region" description="Basic residues" evidence="1">
    <location>
        <begin position="116"/>
        <end position="127"/>
    </location>
</feature>
<accession>A0A2J5HJP4</accession>
<proteinExistence type="predicted"/>
<name>A0A2J5HJP4_9EURO</name>
<dbReference type="AlphaFoldDB" id="A0A2J5HJP4"/>
<organism evidence="2 3">
    <name type="scientific">Aspergillus taichungensis</name>
    <dbReference type="NCBI Taxonomy" id="482145"/>
    <lineage>
        <taxon>Eukaryota</taxon>
        <taxon>Fungi</taxon>
        <taxon>Dikarya</taxon>
        <taxon>Ascomycota</taxon>
        <taxon>Pezizomycotina</taxon>
        <taxon>Eurotiomycetes</taxon>
        <taxon>Eurotiomycetidae</taxon>
        <taxon>Eurotiales</taxon>
        <taxon>Aspergillaceae</taxon>
        <taxon>Aspergillus</taxon>
        <taxon>Aspergillus subgen. Circumdati</taxon>
    </lineage>
</organism>
<feature type="compositionally biased region" description="Polar residues" evidence="1">
    <location>
        <begin position="27"/>
        <end position="60"/>
    </location>
</feature>
<dbReference type="EMBL" id="KZ559598">
    <property type="protein sequence ID" value="PLN77301.1"/>
    <property type="molecule type" value="Genomic_DNA"/>
</dbReference>
<evidence type="ECO:0000256" key="1">
    <source>
        <dbReference type="SAM" id="MobiDB-lite"/>
    </source>
</evidence>
<keyword evidence="3" id="KW-1185">Reference proteome</keyword>
<reference evidence="3" key="1">
    <citation type="submission" date="2017-12" db="EMBL/GenBank/DDBJ databases">
        <authorList>
            <consortium name="DOE Joint Genome Institute"/>
            <person name="Mondo S.J."/>
            <person name="Kjaerbolling I."/>
            <person name="Vesth T.C."/>
            <person name="Frisvad J.C."/>
            <person name="Nybo J.L."/>
            <person name="Theobald S."/>
            <person name="Kuo A."/>
            <person name="Bowyer P."/>
            <person name="Matsuda Y."/>
            <person name="Lyhne E.K."/>
            <person name="Kogle M.E."/>
            <person name="Clum A."/>
            <person name="Lipzen A."/>
            <person name="Salamov A."/>
            <person name="Ngan C.Y."/>
            <person name="Daum C."/>
            <person name="Chiniquy J."/>
            <person name="Barry K."/>
            <person name="LaButti K."/>
            <person name="Haridas S."/>
            <person name="Simmons B.A."/>
            <person name="Magnuson J.K."/>
            <person name="Mortensen U.H."/>
            <person name="Larsen T.O."/>
            <person name="Grigoriev I.V."/>
            <person name="Baker S.E."/>
            <person name="Andersen M.R."/>
            <person name="Nordberg H.P."/>
            <person name="Cantor M.N."/>
            <person name="Hua S.X."/>
        </authorList>
    </citation>
    <scope>NUCLEOTIDE SEQUENCE [LARGE SCALE GENOMIC DNA]</scope>
    <source>
        <strain evidence="3">IBT 19404</strain>
    </source>
</reference>
<feature type="compositionally biased region" description="Low complexity" evidence="1">
    <location>
        <begin position="16"/>
        <end position="26"/>
    </location>
</feature>
<feature type="region of interest" description="Disordered" evidence="1">
    <location>
        <begin position="116"/>
        <end position="135"/>
    </location>
</feature>
<protein>
    <submittedName>
        <fullName evidence="2">Uncharacterized protein</fullName>
    </submittedName>
</protein>
<sequence>MMRNLVKGQTAKDQETTPPAKPKATTHTYILHTSTNKPGNNPKPTRSSNPLQNPFSTRIATQRRRLSQTTIQLRTNHPRYFILTSSFRSPLSSMPIFPFLFSTLYSSCQSLSLKEKRKHNLNRKRQRTQSASTPD</sequence>
<feature type="region of interest" description="Disordered" evidence="1">
    <location>
        <begin position="1"/>
        <end position="70"/>
    </location>
</feature>
<dbReference type="Proteomes" id="UP000235023">
    <property type="component" value="Unassembled WGS sequence"/>
</dbReference>
<evidence type="ECO:0000313" key="2">
    <source>
        <dbReference type="EMBL" id="PLN77301.1"/>
    </source>
</evidence>